<accession>A0A6M3J7F0</accession>
<evidence type="ECO:0000313" key="1">
    <source>
        <dbReference type="EMBL" id="QJA65753.1"/>
    </source>
</evidence>
<reference evidence="1" key="1">
    <citation type="submission" date="2020-03" db="EMBL/GenBank/DDBJ databases">
        <title>The deep terrestrial virosphere.</title>
        <authorList>
            <person name="Holmfeldt K."/>
            <person name="Nilsson E."/>
            <person name="Simone D."/>
            <person name="Lopez-Fernandez M."/>
            <person name="Wu X."/>
            <person name="de Brujin I."/>
            <person name="Lundin D."/>
            <person name="Andersson A."/>
            <person name="Bertilsson S."/>
            <person name="Dopson M."/>
        </authorList>
    </citation>
    <scope>NUCLEOTIDE SEQUENCE</scope>
    <source>
        <strain evidence="1">MM415B00380</strain>
    </source>
</reference>
<gene>
    <name evidence="1" type="ORF">MM415B00380_0005</name>
</gene>
<dbReference type="EMBL" id="MT141544">
    <property type="protein sequence ID" value="QJA65753.1"/>
    <property type="molecule type" value="Genomic_DNA"/>
</dbReference>
<protein>
    <submittedName>
        <fullName evidence="1">Putative baseplate protein</fullName>
    </submittedName>
</protein>
<sequence length="418" mass="43214">MTHYLDATGLHTDSYETIRGEMVDSIHTGISPVADLSEETPMGALLSQLANRERTVVELAEEVYAGQYPSTADGFQLDLIAAMTGCYRTDPTKSYLLPAEAEVYLDAGVTLPAGSVAHVDGVPASRFVTVADVTNPGGVGAWIACAFEAEETGPVQALTGTLRTVAEPVVGWINDPLAGYAVDNSSDATLGQEEETDSVYRLRRVAELAQGGASTAIAVQADLSAITGMTWSSVLENDGDHTDADGVPGHALAPVVYDGTPPLGAHVVSDDTIAAAILGGLNSGKSGGIRSWGSTAVGITDSQGRNHEIGFTRADVLDVYIDVDLSGAGNYDEDIYPAGAGLEDAVRAALVAYSAAILGRGTDVVYVKLLAVVMSVEGVIDMTSLVSDFHPAPAGVVNLVVGEFQVATIDSGDVNVTV</sequence>
<proteinExistence type="predicted"/>
<dbReference type="AlphaFoldDB" id="A0A6M3J7F0"/>
<name>A0A6M3J7F0_9ZZZZ</name>
<organism evidence="1">
    <name type="scientific">viral metagenome</name>
    <dbReference type="NCBI Taxonomy" id="1070528"/>
    <lineage>
        <taxon>unclassified sequences</taxon>
        <taxon>metagenomes</taxon>
        <taxon>organismal metagenomes</taxon>
    </lineage>
</organism>